<dbReference type="PROSITE" id="PS50949">
    <property type="entry name" value="HTH_GNTR"/>
    <property type="match status" value="1"/>
</dbReference>
<evidence type="ECO:0000256" key="2">
    <source>
        <dbReference type="ARBA" id="ARBA00023125"/>
    </source>
</evidence>
<evidence type="ECO:0000313" key="5">
    <source>
        <dbReference type="EMBL" id="UZF48136.1"/>
    </source>
</evidence>
<keyword evidence="2" id="KW-0238">DNA-binding</keyword>
<keyword evidence="3" id="KW-0804">Transcription</keyword>
<evidence type="ECO:0000256" key="1">
    <source>
        <dbReference type="ARBA" id="ARBA00023015"/>
    </source>
</evidence>
<gene>
    <name evidence="5" type="ORF">KUM34_027550</name>
</gene>
<geneLocation type="plasmid" evidence="5 6">
    <name>pGD02.2.1</name>
</geneLocation>
<name>A0AA46X4L7_RHORH</name>
<dbReference type="Pfam" id="PF00392">
    <property type="entry name" value="GntR"/>
    <property type="match status" value="1"/>
</dbReference>
<dbReference type="Gene3D" id="1.10.10.10">
    <property type="entry name" value="Winged helix-like DNA-binding domain superfamily/Winged helix DNA-binding domain"/>
    <property type="match status" value="1"/>
</dbReference>
<sequence length="242" mass="26735">MVFSDSQGHFAPFGDAEANQIYTRMYESVLEHRLRPGTRLPEERLAAVFGVSRAKVRKVLARFEHEQLIEVQPNRGAQVAEPTVEQSADTLEARRVIEPAIMRALAERTTPESIQLLRKHTESEYDAVARCDKHSIIRLAGEFHNLAADLAGNSALARTMRELSALTCLTILLYNAPTAAACLPDDHVHITDAIEAGDGTRAAELMLRHLQEVEKSLVFDPASEDPDLEEIFGLSKTHGSGT</sequence>
<dbReference type="InterPro" id="IPR036390">
    <property type="entry name" value="WH_DNA-bd_sf"/>
</dbReference>
<dbReference type="SUPFAM" id="SSF46785">
    <property type="entry name" value="Winged helix' DNA-binding domain"/>
    <property type="match status" value="1"/>
</dbReference>
<dbReference type="AlphaFoldDB" id="A0AA46X4L7"/>
<evidence type="ECO:0000256" key="3">
    <source>
        <dbReference type="ARBA" id="ARBA00023163"/>
    </source>
</evidence>
<dbReference type="InterPro" id="IPR008920">
    <property type="entry name" value="TF_FadR/GntR_C"/>
</dbReference>
<dbReference type="InterPro" id="IPR000524">
    <property type="entry name" value="Tscrpt_reg_HTH_GntR"/>
</dbReference>
<keyword evidence="1" id="KW-0805">Transcription regulation</keyword>
<dbReference type="PANTHER" id="PTHR43537:SF53">
    <property type="entry name" value="HTH-TYPE TRANSCRIPTIONAL REPRESSOR NANR"/>
    <property type="match status" value="1"/>
</dbReference>
<dbReference type="Gene3D" id="1.20.120.530">
    <property type="entry name" value="GntR ligand-binding domain-like"/>
    <property type="match status" value="1"/>
</dbReference>
<protein>
    <submittedName>
        <fullName evidence="5">GntR family transcriptional regulator</fullName>
    </submittedName>
</protein>
<dbReference type="GO" id="GO:0003677">
    <property type="term" value="F:DNA binding"/>
    <property type="evidence" value="ECO:0007669"/>
    <property type="project" value="UniProtKB-KW"/>
</dbReference>
<dbReference type="PANTHER" id="PTHR43537">
    <property type="entry name" value="TRANSCRIPTIONAL REGULATOR, GNTR FAMILY"/>
    <property type="match status" value="1"/>
</dbReference>
<dbReference type="EMBL" id="CP083975">
    <property type="protein sequence ID" value="UZF48136.1"/>
    <property type="molecule type" value="Genomic_DNA"/>
</dbReference>
<dbReference type="InterPro" id="IPR036388">
    <property type="entry name" value="WH-like_DNA-bd_sf"/>
</dbReference>
<dbReference type="SMART" id="SM00345">
    <property type="entry name" value="HTH_GNTR"/>
    <property type="match status" value="1"/>
</dbReference>
<feature type="domain" description="HTH gntR-type" evidence="4">
    <location>
        <begin position="15"/>
        <end position="82"/>
    </location>
</feature>
<accession>A0AA46X4L7</accession>
<dbReference type="GO" id="GO:0003700">
    <property type="term" value="F:DNA-binding transcription factor activity"/>
    <property type="evidence" value="ECO:0007669"/>
    <property type="project" value="InterPro"/>
</dbReference>
<dbReference type="SMART" id="SM00895">
    <property type="entry name" value="FCD"/>
    <property type="match status" value="1"/>
</dbReference>
<dbReference type="SUPFAM" id="SSF48008">
    <property type="entry name" value="GntR ligand-binding domain-like"/>
    <property type="match status" value="1"/>
</dbReference>
<proteinExistence type="predicted"/>
<evidence type="ECO:0000313" key="6">
    <source>
        <dbReference type="Proteomes" id="UP001162740"/>
    </source>
</evidence>
<dbReference type="Pfam" id="PF07729">
    <property type="entry name" value="FCD"/>
    <property type="match status" value="1"/>
</dbReference>
<dbReference type="InterPro" id="IPR011711">
    <property type="entry name" value="GntR_C"/>
</dbReference>
<dbReference type="RefSeq" id="WP_229583507.1">
    <property type="nucleotide sequence ID" value="NZ_CP083975.1"/>
</dbReference>
<reference evidence="5 6" key="1">
    <citation type="journal article" date="2021" name="Front. Microbiol.">
        <title>Bacterial Transformation of Aromatic Monomers in Softwood Black Liquor.</title>
        <authorList>
            <person name="Navas L.E."/>
            <person name="Dexter G."/>
            <person name="Liu J."/>
            <person name="Levy-Booth D."/>
            <person name="Cho M."/>
            <person name="Jang S.K."/>
            <person name="Mansfield S.D."/>
            <person name="Renneckar S."/>
            <person name="Mohn W.W."/>
            <person name="Eltis L.D."/>
        </authorList>
    </citation>
    <scope>NUCLEOTIDE SEQUENCE [LARGE SCALE GENOMIC DNA]</scope>
    <source>
        <strain evidence="5 6">GD02</strain>
    </source>
</reference>
<organism evidence="5 6">
    <name type="scientific">Rhodococcus rhodochrous</name>
    <dbReference type="NCBI Taxonomy" id="1829"/>
    <lineage>
        <taxon>Bacteria</taxon>
        <taxon>Bacillati</taxon>
        <taxon>Actinomycetota</taxon>
        <taxon>Actinomycetes</taxon>
        <taxon>Mycobacteriales</taxon>
        <taxon>Nocardiaceae</taxon>
        <taxon>Rhodococcus</taxon>
    </lineage>
</organism>
<keyword evidence="5" id="KW-0614">Plasmid</keyword>
<evidence type="ECO:0000259" key="4">
    <source>
        <dbReference type="PROSITE" id="PS50949"/>
    </source>
</evidence>
<dbReference type="Proteomes" id="UP001162740">
    <property type="component" value="Plasmid pGD02.2.1"/>
</dbReference>
<dbReference type="CDD" id="cd07377">
    <property type="entry name" value="WHTH_GntR"/>
    <property type="match status" value="1"/>
</dbReference>